<dbReference type="GO" id="GO:0030313">
    <property type="term" value="C:cell envelope"/>
    <property type="evidence" value="ECO:0007669"/>
    <property type="project" value="UniProtKB-SubCell"/>
</dbReference>
<dbReference type="InterPro" id="IPR030678">
    <property type="entry name" value="Peptide/Ni-bd"/>
</dbReference>
<feature type="domain" description="Solute-binding protein family 5" evidence="5">
    <location>
        <begin position="92"/>
        <end position="517"/>
    </location>
</feature>
<protein>
    <submittedName>
        <fullName evidence="6">Peptide ABC transporter substrate-binding protein</fullName>
    </submittedName>
</protein>
<dbReference type="GO" id="GO:0015833">
    <property type="term" value="P:peptide transport"/>
    <property type="evidence" value="ECO:0007669"/>
    <property type="project" value="TreeGrafter"/>
</dbReference>
<reference evidence="6 7" key="1">
    <citation type="submission" date="2019-07" db="EMBL/GenBank/DDBJ databases">
        <title>Microlunatus dokdonensis sp. nov. isolated from the rhizospheric soil of the wild plant Elymus tsukushiensis.</title>
        <authorList>
            <person name="Ghim S.-Y."/>
            <person name="Hwang Y.-J."/>
            <person name="Son J.-S."/>
            <person name="Shin J.-H."/>
        </authorList>
    </citation>
    <scope>NUCLEOTIDE SEQUENCE [LARGE SCALE GENOMIC DNA]</scope>
    <source>
        <strain evidence="6 7">KUDC0627</strain>
    </source>
</reference>
<keyword evidence="3" id="KW-0813">Transport</keyword>
<dbReference type="CDD" id="cd08513">
    <property type="entry name" value="PBP2_thermophilic_Hb8_like"/>
    <property type="match status" value="1"/>
</dbReference>
<evidence type="ECO:0000256" key="1">
    <source>
        <dbReference type="ARBA" id="ARBA00004196"/>
    </source>
</evidence>
<dbReference type="Gene3D" id="3.40.190.10">
    <property type="entry name" value="Periplasmic binding protein-like II"/>
    <property type="match status" value="1"/>
</dbReference>
<dbReference type="Proteomes" id="UP000319263">
    <property type="component" value="Chromosome"/>
</dbReference>
<dbReference type="SUPFAM" id="SSF53850">
    <property type="entry name" value="Periplasmic binding protein-like II"/>
    <property type="match status" value="1"/>
</dbReference>
<organism evidence="6 7">
    <name type="scientific">Microlunatus elymi</name>
    <dbReference type="NCBI Taxonomy" id="2596828"/>
    <lineage>
        <taxon>Bacteria</taxon>
        <taxon>Bacillati</taxon>
        <taxon>Actinomycetota</taxon>
        <taxon>Actinomycetes</taxon>
        <taxon>Propionibacteriales</taxon>
        <taxon>Propionibacteriaceae</taxon>
        <taxon>Microlunatus</taxon>
    </lineage>
</organism>
<dbReference type="AlphaFoldDB" id="A0A516Q3D5"/>
<accession>A0A516Q3D5</accession>
<comment type="similarity">
    <text evidence="2">Belongs to the bacterial solute-binding protein 5 family.</text>
</comment>
<dbReference type="InterPro" id="IPR000914">
    <property type="entry name" value="SBP_5_dom"/>
</dbReference>
<dbReference type="PIRSF" id="PIRSF002741">
    <property type="entry name" value="MppA"/>
    <property type="match status" value="1"/>
</dbReference>
<dbReference type="RefSeq" id="WP_143987894.1">
    <property type="nucleotide sequence ID" value="NZ_CP041692.1"/>
</dbReference>
<dbReference type="PANTHER" id="PTHR30290">
    <property type="entry name" value="PERIPLASMIC BINDING COMPONENT OF ABC TRANSPORTER"/>
    <property type="match status" value="1"/>
</dbReference>
<sequence>MTAAVAVTLAACSGGHSTSTQPQSQTSGKAVNGGTVNVAEAASVTPNWIFPFSPIANFSVANISDLQQLLYRPLYWFGGHNDQPTNDPGLSVARQPTYSTDGKTVTIKIKPWKWSNGEAVNAKDVVFWLNMSKAEAAQWAGTVPGAYPDNIKSYKATSADTVQLTMDKKYSSNWLLYNEFSQITPMPMAWDVTSASAAAGSGGCLTSVSKCPAVWKFLTAQSKDQSTYATSKIWGVVDGPWKLKSYNSDGHYSIVPNTAYSGSPKPKLDQVNFLPFTTDTAEFNVLKSGNQIDLGYVPPQDLPTKPAGSDLPKNNPAGSNYDLAAAYRWSINYFPINFNNPTVGPTFKQLYVRQALEQTLDQPVDVQKALRGYGLVNFGPVPAKPVNKWMSPAAKQGTPYPFDVNKAKQLLTSHGWTETNGVMTCTKPGSGSNQCGPDVKSGAKMEFNLDYASGTPSLDQEMQQYKSDASKAGIVLNVTSKPFDSVTGESVPCTASQKICKWEMGNWGGGWIYAPDYLPTGESLFATGAGSNSGSYSDAKMDKLINTTLTSSDMNAFYAFEDYTAQQLPVIFQANVYDVFATSTKVGGVNYNPLQTLVPEYWYRTK</sequence>
<evidence type="ECO:0000256" key="4">
    <source>
        <dbReference type="ARBA" id="ARBA00022729"/>
    </source>
</evidence>
<dbReference type="PANTHER" id="PTHR30290:SF10">
    <property type="entry name" value="PERIPLASMIC OLIGOPEPTIDE-BINDING PROTEIN-RELATED"/>
    <property type="match status" value="1"/>
</dbReference>
<dbReference type="InterPro" id="IPR039424">
    <property type="entry name" value="SBP_5"/>
</dbReference>
<dbReference type="Pfam" id="PF00496">
    <property type="entry name" value="SBP_bac_5"/>
    <property type="match status" value="1"/>
</dbReference>
<keyword evidence="4" id="KW-0732">Signal</keyword>
<dbReference type="EMBL" id="CP041692">
    <property type="protein sequence ID" value="QDP97940.1"/>
    <property type="molecule type" value="Genomic_DNA"/>
</dbReference>
<name>A0A516Q3D5_9ACTN</name>
<dbReference type="Gene3D" id="3.10.105.10">
    <property type="entry name" value="Dipeptide-binding Protein, Domain 3"/>
    <property type="match status" value="1"/>
</dbReference>
<evidence type="ECO:0000256" key="2">
    <source>
        <dbReference type="ARBA" id="ARBA00005695"/>
    </source>
</evidence>
<gene>
    <name evidence="6" type="ORF">FOE78_20345</name>
</gene>
<keyword evidence="7" id="KW-1185">Reference proteome</keyword>
<evidence type="ECO:0000259" key="5">
    <source>
        <dbReference type="Pfam" id="PF00496"/>
    </source>
</evidence>
<dbReference type="GO" id="GO:0042597">
    <property type="term" value="C:periplasmic space"/>
    <property type="evidence" value="ECO:0007669"/>
    <property type="project" value="UniProtKB-ARBA"/>
</dbReference>
<dbReference type="GO" id="GO:0043190">
    <property type="term" value="C:ATP-binding cassette (ABC) transporter complex"/>
    <property type="evidence" value="ECO:0007669"/>
    <property type="project" value="InterPro"/>
</dbReference>
<dbReference type="KEGG" id="mik:FOE78_20345"/>
<comment type="subcellular location">
    <subcellularLocation>
        <location evidence="1">Cell envelope</location>
    </subcellularLocation>
</comment>
<dbReference type="GO" id="GO:1904680">
    <property type="term" value="F:peptide transmembrane transporter activity"/>
    <property type="evidence" value="ECO:0007669"/>
    <property type="project" value="TreeGrafter"/>
</dbReference>
<evidence type="ECO:0000256" key="3">
    <source>
        <dbReference type="ARBA" id="ARBA00022448"/>
    </source>
</evidence>
<evidence type="ECO:0000313" key="6">
    <source>
        <dbReference type="EMBL" id="QDP97940.1"/>
    </source>
</evidence>
<dbReference type="OrthoDB" id="7888869at2"/>
<proteinExistence type="inferred from homology"/>
<evidence type="ECO:0000313" key="7">
    <source>
        <dbReference type="Proteomes" id="UP000319263"/>
    </source>
</evidence>